<dbReference type="PROSITE" id="PS50967">
    <property type="entry name" value="HRDC"/>
    <property type="match status" value="1"/>
</dbReference>
<comment type="cofactor">
    <cofactor evidence="6">
        <name>a divalent metal cation</name>
        <dbReference type="ChEBI" id="CHEBI:60240"/>
    </cofactor>
</comment>
<dbReference type="InterPro" id="IPR002562">
    <property type="entry name" value="3'-5'_exonuclease_dom"/>
</dbReference>
<dbReference type="GO" id="GO:0033890">
    <property type="term" value="F:ribonuclease D activity"/>
    <property type="evidence" value="ECO:0007669"/>
    <property type="project" value="UniProtKB-UniRule"/>
</dbReference>
<evidence type="ECO:0000256" key="1">
    <source>
        <dbReference type="ARBA" id="ARBA00022490"/>
    </source>
</evidence>
<keyword evidence="4 6" id="KW-0378">Hydrolase</keyword>
<evidence type="ECO:0000256" key="6">
    <source>
        <dbReference type="HAMAP-Rule" id="MF_01899"/>
    </source>
</evidence>
<dbReference type="GO" id="GO:0000166">
    <property type="term" value="F:nucleotide binding"/>
    <property type="evidence" value="ECO:0007669"/>
    <property type="project" value="InterPro"/>
</dbReference>
<dbReference type="Gene3D" id="3.30.420.10">
    <property type="entry name" value="Ribonuclease H-like superfamily/Ribonuclease H"/>
    <property type="match status" value="1"/>
</dbReference>
<dbReference type="EMBL" id="FQUJ01000006">
    <property type="protein sequence ID" value="SHF05836.1"/>
    <property type="molecule type" value="Genomic_DNA"/>
</dbReference>
<comment type="function">
    <text evidence="6">Exonuclease involved in the 3' processing of various precursor tRNAs. Initiates hydrolysis at the 3'-terminus of an RNA molecule and releases 5'-mononucleotides.</text>
</comment>
<gene>
    <name evidence="6" type="primary">rnd</name>
    <name evidence="8" type="ORF">SAMN02745148_01737</name>
</gene>
<dbReference type="HAMAP" id="MF_01899">
    <property type="entry name" value="RNase_D"/>
    <property type="match status" value="1"/>
</dbReference>
<evidence type="ECO:0000256" key="5">
    <source>
        <dbReference type="ARBA" id="ARBA00022839"/>
    </source>
</evidence>
<sequence length="380" mass="42444">MPLDPTIHWIDTPAALDSMCQTLSEARYLAVDTEFIRESSFHPIPALVQLTRGDDVYLVDPQALVPGPALRALLGPDGPLKLLHACSEDLEVLANWMGGPVAPLIDTQLAQALLGEDPAMGYQRLVEHWTGDVLPKDETRSDWLERPLSDAQCRYAALDVAYLPLIWPKQRQELERLGRLGWLEADCAALVDQAGRSSEGDGSWYRRNRQLWRLDPRATAAYQRLTTWREAEVRERNMPRNWLVSDKVLFAIADALPCNRYELASVEGVKPTLIKREGDALLSVVRGAADLEAEELPDPLPSPLSGPFKRRFKALKQAVNGMAQHLGVAPEVLARRRHLEELIAADLNQVPLPLPSGWRGELLAEAFERALNESESEVKE</sequence>
<dbReference type="EC" id="3.1.13.5" evidence="6"/>
<evidence type="ECO:0000259" key="7">
    <source>
        <dbReference type="PROSITE" id="PS50967"/>
    </source>
</evidence>
<comment type="catalytic activity">
    <reaction evidence="6">
        <text>Exonucleolytic cleavage that removes extra residues from the 3'-terminus of tRNA to produce 5'-mononucleotides.</text>
        <dbReference type="EC" id="3.1.13.5"/>
    </reaction>
</comment>
<dbReference type="InterPro" id="IPR012337">
    <property type="entry name" value="RNaseH-like_sf"/>
</dbReference>
<keyword evidence="2 6" id="KW-0819">tRNA processing</keyword>
<dbReference type="InterPro" id="IPR006292">
    <property type="entry name" value="RNase_D"/>
</dbReference>
<dbReference type="PANTHER" id="PTHR47649">
    <property type="entry name" value="RIBONUCLEASE D"/>
    <property type="match status" value="1"/>
</dbReference>
<evidence type="ECO:0000313" key="8">
    <source>
        <dbReference type="EMBL" id="SHF05836.1"/>
    </source>
</evidence>
<comment type="similarity">
    <text evidence="6">Belongs to the RNase D family.</text>
</comment>
<dbReference type="GO" id="GO:0008408">
    <property type="term" value="F:3'-5' exonuclease activity"/>
    <property type="evidence" value="ECO:0007669"/>
    <property type="project" value="InterPro"/>
</dbReference>
<evidence type="ECO:0000256" key="4">
    <source>
        <dbReference type="ARBA" id="ARBA00022801"/>
    </source>
</evidence>
<dbReference type="InterPro" id="IPR048579">
    <property type="entry name" value="RNAseD_HRDC_C"/>
</dbReference>
<dbReference type="SMART" id="SM00474">
    <property type="entry name" value="35EXOc"/>
    <property type="match status" value="1"/>
</dbReference>
<dbReference type="RefSeq" id="WP_072821788.1">
    <property type="nucleotide sequence ID" value="NZ_FQUJ01000006.1"/>
</dbReference>
<dbReference type="Gene3D" id="1.10.150.80">
    <property type="entry name" value="HRDC domain"/>
    <property type="match status" value="2"/>
</dbReference>
<accession>A0A1M4YKA5</accession>
<keyword evidence="9" id="KW-1185">Reference proteome</keyword>
<dbReference type="InterPro" id="IPR051086">
    <property type="entry name" value="RNase_D-like"/>
</dbReference>
<keyword evidence="3 6" id="KW-0540">Nuclease</keyword>
<feature type="domain" description="HRDC" evidence="7">
    <location>
        <begin position="215"/>
        <end position="295"/>
    </location>
</feature>
<evidence type="ECO:0000256" key="2">
    <source>
        <dbReference type="ARBA" id="ARBA00022694"/>
    </source>
</evidence>
<dbReference type="InterPro" id="IPR002121">
    <property type="entry name" value="HRDC_dom"/>
</dbReference>
<dbReference type="SUPFAM" id="SSF47819">
    <property type="entry name" value="HRDC-like"/>
    <property type="match status" value="2"/>
</dbReference>
<dbReference type="NCBIfam" id="TIGR01388">
    <property type="entry name" value="rnd"/>
    <property type="match status" value="1"/>
</dbReference>
<dbReference type="GO" id="GO:0005737">
    <property type="term" value="C:cytoplasm"/>
    <property type="evidence" value="ECO:0007669"/>
    <property type="project" value="UniProtKB-SubCell"/>
</dbReference>
<dbReference type="Proteomes" id="UP000184346">
    <property type="component" value="Unassembled WGS sequence"/>
</dbReference>
<keyword evidence="1 6" id="KW-0963">Cytoplasm</keyword>
<dbReference type="CDD" id="cd06142">
    <property type="entry name" value="RNaseD_exo"/>
    <property type="match status" value="1"/>
</dbReference>
<dbReference type="OrthoDB" id="9800549at2"/>
<dbReference type="STRING" id="1121942.SAMN02745148_01737"/>
<dbReference type="Pfam" id="PF00570">
    <property type="entry name" value="HRDC"/>
    <property type="match status" value="1"/>
</dbReference>
<dbReference type="InterPro" id="IPR036397">
    <property type="entry name" value="RNaseH_sf"/>
</dbReference>
<dbReference type="SUPFAM" id="SSF53098">
    <property type="entry name" value="Ribonuclease H-like"/>
    <property type="match status" value="1"/>
</dbReference>
<dbReference type="AlphaFoldDB" id="A0A1M4YKA5"/>
<dbReference type="SMART" id="SM00341">
    <property type="entry name" value="HRDC"/>
    <property type="match status" value="1"/>
</dbReference>
<dbReference type="Pfam" id="PF01612">
    <property type="entry name" value="DNA_pol_A_exo1"/>
    <property type="match status" value="1"/>
</dbReference>
<evidence type="ECO:0000256" key="3">
    <source>
        <dbReference type="ARBA" id="ARBA00022722"/>
    </source>
</evidence>
<dbReference type="Pfam" id="PF21293">
    <property type="entry name" value="RNAseD_HRDC_C"/>
    <property type="match status" value="1"/>
</dbReference>
<proteinExistence type="inferred from homology"/>
<comment type="subcellular location">
    <subcellularLocation>
        <location evidence="6">Cytoplasm</location>
    </subcellularLocation>
</comment>
<dbReference type="InterPro" id="IPR010997">
    <property type="entry name" value="HRDC-like_sf"/>
</dbReference>
<protein>
    <recommendedName>
        <fullName evidence="6">Ribonuclease D</fullName>
        <shortName evidence="6">RNase D</shortName>
        <ecNumber evidence="6">3.1.13.5</ecNumber>
    </recommendedName>
</protein>
<dbReference type="PANTHER" id="PTHR47649:SF1">
    <property type="entry name" value="RIBONUCLEASE D"/>
    <property type="match status" value="1"/>
</dbReference>
<dbReference type="GO" id="GO:0003676">
    <property type="term" value="F:nucleic acid binding"/>
    <property type="evidence" value="ECO:0007669"/>
    <property type="project" value="InterPro"/>
</dbReference>
<dbReference type="InterPro" id="IPR044876">
    <property type="entry name" value="HRDC_dom_sf"/>
</dbReference>
<organism evidence="8 9">
    <name type="scientific">Modicisalibacter ilicicola DSM 19980</name>
    <dbReference type="NCBI Taxonomy" id="1121942"/>
    <lineage>
        <taxon>Bacteria</taxon>
        <taxon>Pseudomonadati</taxon>
        <taxon>Pseudomonadota</taxon>
        <taxon>Gammaproteobacteria</taxon>
        <taxon>Oceanospirillales</taxon>
        <taxon>Halomonadaceae</taxon>
        <taxon>Modicisalibacter</taxon>
    </lineage>
</organism>
<keyword evidence="5 6" id="KW-0269">Exonuclease</keyword>
<dbReference type="GO" id="GO:0042780">
    <property type="term" value="P:tRNA 3'-end processing"/>
    <property type="evidence" value="ECO:0007669"/>
    <property type="project" value="UniProtKB-UniRule"/>
</dbReference>
<name>A0A1M4YKA5_9GAMM</name>
<reference evidence="8 9" key="1">
    <citation type="submission" date="2016-11" db="EMBL/GenBank/DDBJ databases">
        <authorList>
            <person name="Jaros S."/>
            <person name="Januszkiewicz K."/>
            <person name="Wedrychowicz H."/>
        </authorList>
    </citation>
    <scope>NUCLEOTIDE SEQUENCE [LARGE SCALE GENOMIC DNA]</scope>
    <source>
        <strain evidence="8 9">DSM 19980</strain>
    </source>
</reference>
<evidence type="ECO:0000313" key="9">
    <source>
        <dbReference type="Proteomes" id="UP000184346"/>
    </source>
</evidence>